<sequence>MGETLETRELAHFLVVADELHFGRAATRLGIAQPALSRTIQKLERRLGVVLFDRGSRGVTLTPPGRVLAGEARHALAAVQAAARRTRRAATATPHLVLAMKAGGDFGLLPPILAAYAHEPESLPVRVVFAAERAQLLRDGRADAALLFDPADDLHGFRTETLRRDGRMAVLPASHPLAHRASLRLADLPAGYLPGPGDEPSRRPAEDAAGRRPAPATVAELLQLVALGQTIALVPRSLPAAMPLRPDLTGVPVLDAAPVTLVLAWPAHTTSPARAALARPVATVRTGGEAAGCPATA</sequence>
<feature type="region of interest" description="Disordered" evidence="5">
    <location>
        <begin position="190"/>
        <end position="213"/>
    </location>
</feature>
<evidence type="ECO:0000256" key="2">
    <source>
        <dbReference type="ARBA" id="ARBA00023015"/>
    </source>
</evidence>
<keyword evidence="8" id="KW-1185">Reference proteome</keyword>
<dbReference type="GO" id="GO:0003700">
    <property type="term" value="F:DNA-binding transcription factor activity"/>
    <property type="evidence" value="ECO:0007669"/>
    <property type="project" value="InterPro"/>
</dbReference>
<gene>
    <name evidence="7" type="ORF">NUM_23070</name>
</gene>
<evidence type="ECO:0000256" key="3">
    <source>
        <dbReference type="ARBA" id="ARBA00023125"/>
    </source>
</evidence>
<dbReference type="PROSITE" id="PS50931">
    <property type="entry name" value="HTH_LYSR"/>
    <property type="match status" value="1"/>
</dbReference>
<dbReference type="Proteomes" id="UP000614996">
    <property type="component" value="Unassembled WGS sequence"/>
</dbReference>
<evidence type="ECO:0000313" key="7">
    <source>
        <dbReference type="EMBL" id="GIL27053.1"/>
    </source>
</evidence>
<dbReference type="InterPro" id="IPR036388">
    <property type="entry name" value="WH-like_DNA-bd_sf"/>
</dbReference>
<name>A0A8J4EKN7_9ACTN</name>
<comment type="caution">
    <text evidence="7">The sequence shown here is derived from an EMBL/GenBank/DDBJ whole genome shotgun (WGS) entry which is preliminary data.</text>
</comment>
<evidence type="ECO:0000256" key="5">
    <source>
        <dbReference type="SAM" id="MobiDB-lite"/>
    </source>
</evidence>
<keyword evidence="3" id="KW-0238">DNA-binding</keyword>
<dbReference type="Pfam" id="PF03466">
    <property type="entry name" value="LysR_substrate"/>
    <property type="match status" value="1"/>
</dbReference>
<dbReference type="InterPro" id="IPR036390">
    <property type="entry name" value="WH_DNA-bd_sf"/>
</dbReference>
<reference evidence="8" key="1">
    <citation type="journal article" date="2021" name="Int. J. Syst. Evol. Microbiol.">
        <title>Actinocatenispora comari sp. nov., an endophytic actinomycete isolated from aerial parts of Comarum salesowianum.</title>
        <authorList>
            <person name="Oyunbileg N."/>
            <person name="Iizaka Y."/>
            <person name="Hamada M."/>
            <person name="Davaapurev B.O."/>
            <person name="Fukumoto A."/>
            <person name="Tsetseg B."/>
            <person name="Kato F."/>
            <person name="Tamura T."/>
            <person name="Batkhuu J."/>
            <person name="Anzai Y."/>
        </authorList>
    </citation>
    <scope>NUCLEOTIDE SEQUENCE [LARGE SCALE GENOMIC DNA]</scope>
    <source>
        <strain evidence="8">NUM-2625</strain>
    </source>
</reference>
<protein>
    <submittedName>
        <fullName evidence="7">LysR family transcriptional regulator</fullName>
    </submittedName>
</protein>
<dbReference type="EMBL" id="BOPO01000037">
    <property type="protein sequence ID" value="GIL27053.1"/>
    <property type="molecule type" value="Genomic_DNA"/>
</dbReference>
<evidence type="ECO:0000259" key="6">
    <source>
        <dbReference type="PROSITE" id="PS50931"/>
    </source>
</evidence>
<dbReference type="RefSeq" id="WP_225918504.1">
    <property type="nucleotide sequence ID" value="NZ_BOPO01000037.1"/>
</dbReference>
<dbReference type="InterPro" id="IPR000847">
    <property type="entry name" value="LysR_HTH_N"/>
</dbReference>
<dbReference type="Pfam" id="PF00126">
    <property type="entry name" value="HTH_1"/>
    <property type="match status" value="1"/>
</dbReference>
<evidence type="ECO:0000313" key="8">
    <source>
        <dbReference type="Proteomes" id="UP000614996"/>
    </source>
</evidence>
<dbReference type="Gene3D" id="3.40.190.10">
    <property type="entry name" value="Periplasmic binding protein-like II"/>
    <property type="match status" value="2"/>
</dbReference>
<organism evidence="7 8">
    <name type="scientific">Actinocatenispora comari</name>
    <dbReference type="NCBI Taxonomy" id="2807577"/>
    <lineage>
        <taxon>Bacteria</taxon>
        <taxon>Bacillati</taxon>
        <taxon>Actinomycetota</taxon>
        <taxon>Actinomycetes</taxon>
        <taxon>Micromonosporales</taxon>
        <taxon>Micromonosporaceae</taxon>
        <taxon>Actinocatenispora</taxon>
    </lineage>
</organism>
<dbReference type="AlphaFoldDB" id="A0A8J4EKN7"/>
<dbReference type="Gene3D" id="1.10.10.10">
    <property type="entry name" value="Winged helix-like DNA-binding domain superfamily/Winged helix DNA-binding domain"/>
    <property type="match status" value="1"/>
</dbReference>
<keyword evidence="2" id="KW-0805">Transcription regulation</keyword>
<dbReference type="GO" id="GO:0003677">
    <property type="term" value="F:DNA binding"/>
    <property type="evidence" value="ECO:0007669"/>
    <property type="project" value="UniProtKB-KW"/>
</dbReference>
<dbReference type="PANTHER" id="PTHR30346">
    <property type="entry name" value="TRANSCRIPTIONAL DUAL REGULATOR HCAR-RELATED"/>
    <property type="match status" value="1"/>
</dbReference>
<dbReference type="PANTHER" id="PTHR30346:SF0">
    <property type="entry name" value="HCA OPERON TRANSCRIPTIONAL ACTIVATOR HCAR"/>
    <property type="match status" value="1"/>
</dbReference>
<dbReference type="GO" id="GO:0032993">
    <property type="term" value="C:protein-DNA complex"/>
    <property type="evidence" value="ECO:0007669"/>
    <property type="project" value="TreeGrafter"/>
</dbReference>
<evidence type="ECO:0000256" key="1">
    <source>
        <dbReference type="ARBA" id="ARBA00009437"/>
    </source>
</evidence>
<evidence type="ECO:0000256" key="4">
    <source>
        <dbReference type="ARBA" id="ARBA00023163"/>
    </source>
</evidence>
<dbReference type="SUPFAM" id="SSF53850">
    <property type="entry name" value="Periplasmic binding protein-like II"/>
    <property type="match status" value="1"/>
</dbReference>
<dbReference type="SUPFAM" id="SSF46785">
    <property type="entry name" value="Winged helix' DNA-binding domain"/>
    <property type="match status" value="1"/>
</dbReference>
<feature type="domain" description="HTH lysR-type" evidence="6">
    <location>
        <begin position="5"/>
        <end position="62"/>
    </location>
</feature>
<dbReference type="InterPro" id="IPR005119">
    <property type="entry name" value="LysR_subst-bd"/>
</dbReference>
<proteinExistence type="inferred from homology"/>
<feature type="compositionally biased region" description="Basic and acidic residues" evidence="5">
    <location>
        <begin position="199"/>
        <end position="210"/>
    </location>
</feature>
<accession>A0A8J4EKN7</accession>
<dbReference type="FunFam" id="1.10.10.10:FF:000001">
    <property type="entry name" value="LysR family transcriptional regulator"/>
    <property type="match status" value="1"/>
</dbReference>
<comment type="similarity">
    <text evidence="1">Belongs to the LysR transcriptional regulatory family.</text>
</comment>
<dbReference type="PRINTS" id="PR00039">
    <property type="entry name" value="HTHLYSR"/>
</dbReference>
<keyword evidence="4" id="KW-0804">Transcription</keyword>